<accession>A0A1M6AKP8</accession>
<dbReference type="InterPro" id="IPR000683">
    <property type="entry name" value="Gfo/Idh/MocA-like_OxRdtase_N"/>
</dbReference>
<dbReference type="InterPro" id="IPR036291">
    <property type="entry name" value="NAD(P)-bd_dom_sf"/>
</dbReference>
<dbReference type="EMBL" id="FQYO01000001">
    <property type="protein sequence ID" value="SHI37089.1"/>
    <property type="molecule type" value="Genomic_DNA"/>
</dbReference>
<comment type="similarity">
    <text evidence="1">Belongs to the Gfo/Idh/MocA family.</text>
</comment>
<dbReference type="Gene3D" id="3.30.360.10">
    <property type="entry name" value="Dihydrodipicolinate Reductase, domain 2"/>
    <property type="match status" value="1"/>
</dbReference>
<protein>
    <submittedName>
        <fullName evidence="5">Predicted dehydrogenase</fullName>
    </submittedName>
</protein>
<dbReference type="PANTHER" id="PTHR22604:SF105">
    <property type="entry name" value="TRANS-1,2-DIHYDROBENZENE-1,2-DIOL DEHYDROGENASE"/>
    <property type="match status" value="1"/>
</dbReference>
<dbReference type="SUPFAM" id="SSF55347">
    <property type="entry name" value="Glyceraldehyde-3-phosphate dehydrogenase-like, C-terminal domain"/>
    <property type="match status" value="1"/>
</dbReference>
<keyword evidence="6" id="KW-1185">Reference proteome</keyword>
<dbReference type="SUPFAM" id="SSF51735">
    <property type="entry name" value="NAD(P)-binding Rossmann-fold domains"/>
    <property type="match status" value="1"/>
</dbReference>
<dbReference type="STRING" id="1447782.SAMN05444417_0487"/>
<evidence type="ECO:0000256" key="2">
    <source>
        <dbReference type="ARBA" id="ARBA00023002"/>
    </source>
</evidence>
<gene>
    <name evidence="5" type="ORF">SAMN05444417_0487</name>
</gene>
<sequence length="323" mass="34524">MTDSVRWGILGASDFARGAMGPAIHGARGAELVAIASSSAEKAAGFAAFAPGIAHLPSYEALLASDAVEAVYIPLPNHLHVEWAERALRAGKHVLVEKPLAQRAEEIDRLIGLRDETGLFAAEGFMVVHHPQWTKAREIVAGGMLGELRQITAAFSFNNPDPANIRNRADAAGGAMGDIGVYVVGGLRFATGAEPDRILHAEVRREGGIDATVHFAAAFPGFRADAYVSMRMAMRQEMVFHGAEGTLRLTAPFNAGSYGEAQLHMEIGQEVTTWRWPGVNQYVLQVEAACKAIREGASYVCPLEFSRGSQAMIDAVFAAAEGK</sequence>
<dbReference type="GO" id="GO:0016491">
    <property type="term" value="F:oxidoreductase activity"/>
    <property type="evidence" value="ECO:0007669"/>
    <property type="project" value="UniProtKB-KW"/>
</dbReference>
<dbReference type="OrthoDB" id="9815825at2"/>
<organism evidence="5 6">
    <name type="scientific">Wenxinia saemankumensis</name>
    <dbReference type="NCBI Taxonomy" id="1447782"/>
    <lineage>
        <taxon>Bacteria</taxon>
        <taxon>Pseudomonadati</taxon>
        <taxon>Pseudomonadota</taxon>
        <taxon>Alphaproteobacteria</taxon>
        <taxon>Rhodobacterales</taxon>
        <taxon>Roseobacteraceae</taxon>
        <taxon>Wenxinia</taxon>
    </lineage>
</organism>
<dbReference type="Pfam" id="PF01408">
    <property type="entry name" value="GFO_IDH_MocA"/>
    <property type="match status" value="1"/>
</dbReference>
<dbReference type="InterPro" id="IPR055170">
    <property type="entry name" value="GFO_IDH_MocA-like_dom"/>
</dbReference>
<proteinExistence type="inferred from homology"/>
<dbReference type="InterPro" id="IPR050984">
    <property type="entry name" value="Gfo/Idh/MocA_domain"/>
</dbReference>
<name>A0A1M6AKP8_9RHOB</name>
<evidence type="ECO:0000256" key="1">
    <source>
        <dbReference type="ARBA" id="ARBA00010928"/>
    </source>
</evidence>
<feature type="domain" description="GFO/IDH/MocA-like oxidoreductase" evidence="4">
    <location>
        <begin position="134"/>
        <end position="248"/>
    </location>
</feature>
<keyword evidence="2" id="KW-0560">Oxidoreductase</keyword>
<dbReference type="PANTHER" id="PTHR22604">
    <property type="entry name" value="OXIDOREDUCTASES"/>
    <property type="match status" value="1"/>
</dbReference>
<evidence type="ECO:0000259" key="3">
    <source>
        <dbReference type="Pfam" id="PF01408"/>
    </source>
</evidence>
<evidence type="ECO:0000259" key="4">
    <source>
        <dbReference type="Pfam" id="PF22725"/>
    </source>
</evidence>
<dbReference type="AlphaFoldDB" id="A0A1M6AKP8"/>
<dbReference type="RefSeq" id="WP_073326213.1">
    <property type="nucleotide sequence ID" value="NZ_FQYO01000001.1"/>
</dbReference>
<reference evidence="5 6" key="1">
    <citation type="submission" date="2016-11" db="EMBL/GenBank/DDBJ databases">
        <authorList>
            <person name="Jaros S."/>
            <person name="Januszkiewicz K."/>
            <person name="Wedrychowicz H."/>
        </authorList>
    </citation>
    <scope>NUCLEOTIDE SEQUENCE [LARGE SCALE GENOMIC DNA]</scope>
    <source>
        <strain evidence="5 6">DSM 100565</strain>
    </source>
</reference>
<feature type="domain" description="Gfo/Idh/MocA-like oxidoreductase N-terminal" evidence="3">
    <location>
        <begin position="5"/>
        <end position="121"/>
    </location>
</feature>
<evidence type="ECO:0000313" key="6">
    <source>
        <dbReference type="Proteomes" id="UP000184292"/>
    </source>
</evidence>
<dbReference type="Gene3D" id="3.40.50.720">
    <property type="entry name" value="NAD(P)-binding Rossmann-like Domain"/>
    <property type="match status" value="1"/>
</dbReference>
<evidence type="ECO:0000313" key="5">
    <source>
        <dbReference type="EMBL" id="SHI37089.1"/>
    </source>
</evidence>
<dbReference type="Proteomes" id="UP000184292">
    <property type="component" value="Unassembled WGS sequence"/>
</dbReference>
<dbReference type="Pfam" id="PF22725">
    <property type="entry name" value="GFO_IDH_MocA_C3"/>
    <property type="match status" value="1"/>
</dbReference>
<dbReference type="GO" id="GO:0000166">
    <property type="term" value="F:nucleotide binding"/>
    <property type="evidence" value="ECO:0007669"/>
    <property type="project" value="InterPro"/>
</dbReference>